<feature type="domain" description="YchJ-like middle NTF2-like" evidence="1">
    <location>
        <begin position="30"/>
        <end position="129"/>
    </location>
</feature>
<dbReference type="InterPro" id="IPR048469">
    <property type="entry name" value="YchJ-like_M"/>
</dbReference>
<dbReference type="Pfam" id="PF17775">
    <property type="entry name" value="YchJ_M-like"/>
    <property type="match status" value="1"/>
</dbReference>
<sequence length="154" mass="18131">MEKRCMCGSGSDYAACCEPFILGRVLPGKPVQLMRSRYVAFVMHNIDYLLDTWHPDCHARQWRDDIIRHFPDCQWKGLTIKNATADPNCPEQFVEFIATFYHSQTRRPGFIHERSRFVRLDERWYYIDGIQFLPRKNDACPCGSGKKYKKCCGR</sequence>
<dbReference type="Proteomes" id="UP000305202">
    <property type="component" value="Unassembled WGS sequence"/>
</dbReference>
<dbReference type="SUPFAM" id="SSF103642">
    <property type="entry name" value="Sec-C motif"/>
    <property type="match status" value="1"/>
</dbReference>
<evidence type="ECO:0000259" key="1">
    <source>
        <dbReference type="Pfam" id="PF17775"/>
    </source>
</evidence>
<keyword evidence="3" id="KW-1185">Reference proteome</keyword>
<dbReference type="NCBIfam" id="NF002486">
    <property type="entry name" value="PRK01752.1"/>
    <property type="match status" value="1"/>
</dbReference>
<name>A0ABY2SQC0_9HYPH</name>
<accession>A0ABY2SQC0</accession>
<dbReference type="RefSeq" id="WP_136988433.1">
    <property type="nucleotide sequence ID" value="NZ_SZPQ01000002.1"/>
</dbReference>
<dbReference type="InterPro" id="IPR004027">
    <property type="entry name" value="SEC_C_motif"/>
</dbReference>
<proteinExistence type="predicted"/>
<evidence type="ECO:0000313" key="2">
    <source>
        <dbReference type="EMBL" id="TKI08160.1"/>
    </source>
</evidence>
<dbReference type="PANTHER" id="PTHR33747">
    <property type="entry name" value="UPF0225 PROTEIN SCO1677"/>
    <property type="match status" value="1"/>
</dbReference>
<dbReference type="InterPro" id="IPR032710">
    <property type="entry name" value="NTF2-like_dom_sf"/>
</dbReference>
<gene>
    <name evidence="2" type="ORF">FCN80_03125</name>
</gene>
<organism evidence="2 3">
    <name type="scientific">Martelella alba</name>
    <dbReference type="NCBI Taxonomy" id="2590451"/>
    <lineage>
        <taxon>Bacteria</taxon>
        <taxon>Pseudomonadati</taxon>
        <taxon>Pseudomonadota</taxon>
        <taxon>Alphaproteobacteria</taxon>
        <taxon>Hyphomicrobiales</taxon>
        <taxon>Aurantimonadaceae</taxon>
        <taxon>Martelella</taxon>
    </lineage>
</organism>
<dbReference type="PANTHER" id="PTHR33747:SF1">
    <property type="entry name" value="ADENYLATE CYCLASE-ASSOCIATED CAP C-TERMINAL DOMAIN-CONTAINING PROTEIN"/>
    <property type="match status" value="1"/>
</dbReference>
<dbReference type="Pfam" id="PF02810">
    <property type="entry name" value="SEC-C"/>
    <property type="match status" value="1"/>
</dbReference>
<dbReference type="Gene3D" id="3.10.450.50">
    <property type="match status" value="1"/>
</dbReference>
<comment type="caution">
    <text evidence="2">The sequence shown here is derived from an EMBL/GenBank/DDBJ whole genome shotgun (WGS) entry which is preliminary data.</text>
</comment>
<dbReference type="SUPFAM" id="SSF54427">
    <property type="entry name" value="NTF2-like"/>
    <property type="match status" value="1"/>
</dbReference>
<reference evidence="2 3" key="1">
    <citation type="submission" date="2019-04" db="EMBL/GenBank/DDBJ databases">
        <authorList>
            <person name="Li M."/>
            <person name="Gao C."/>
        </authorList>
    </citation>
    <scope>NUCLEOTIDE SEQUENCE [LARGE SCALE GENOMIC DNA]</scope>
    <source>
        <strain evidence="2 3">BGMRC 2031</strain>
    </source>
</reference>
<evidence type="ECO:0000313" key="3">
    <source>
        <dbReference type="Proteomes" id="UP000305202"/>
    </source>
</evidence>
<dbReference type="EMBL" id="SZPQ01000002">
    <property type="protein sequence ID" value="TKI08160.1"/>
    <property type="molecule type" value="Genomic_DNA"/>
</dbReference>
<protein>
    <submittedName>
        <fullName evidence="2">YchJ family protein</fullName>
    </submittedName>
</protein>
<dbReference type="NCBIfam" id="NF002449">
    <property type="entry name" value="PRK01617.1"/>
    <property type="match status" value="1"/>
</dbReference>